<name>A0AA90T9J6_9HELI</name>
<evidence type="ECO:0000313" key="2">
    <source>
        <dbReference type="EMBL" id="MDO7252884.1"/>
    </source>
</evidence>
<evidence type="ECO:0000313" key="5">
    <source>
        <dbReference type="Proteomes" id="UP001240777"/>
    </source>
</evidence>
<sequence length="67" mass="7444">MKENSRRKFLKNTTKVGAIAAVGGLVINSCSNNEVKQSGVIVGKSNKEEILYQGNTKYWKTYYSVAK</sequence>
<protein>
    <submittedName>
        <fullName evidence="3">Twin-arginine translocation signal domain-containing protein</fullName>
    </submittedName>
</protein>
<dbReference type="EMBL" id="JAUYZK010000004">
    <property type="protein sequence ID" value="MDP2538927.1"/>
    <property type="molecule type" value="Genomic_DNA"/>
</dbReference>
<dbReference type="InterPro" id="IPR019546">
    <property type="entry name" value="TAT_signal_bac_arc"/>
</dbReference>
<gene>
    <name evidence="2" type="ORF">Q5I04_03015</name>
    <name evidence="3" type="ORF">Q5I06_03945</name>
</gene>
<evidence type="ECO:0000313" key="3">
    <source>
        <dbReference type="EMBL" id="MDP2538927.1"/>
    </source>
</evidence>
<dbReference type="NCBIfam" id="TIGR01409">
    <property type="entry name" value="TAT_signal_seq"/>
    <property type="match status" value="1"/>
</dbReference>
<reference evidence="2" key="2">
    <citation type="submission" date="2023-07" db="EMBL/GenBank/DDBJ databases">
        <authorList>
            <person name="Aydin F."/>
            <person name="Tarhane S."/>
            <person name="Saticioglu I.B."/>
            <person name="Karakaya E."/>
            <person name="Abay S."/>
            <person name="Guran O."/>
            <person name="Bozkurt E."/>
            <person name="Uzum N."/>
            <person name="Olgun K."/>
            <person name="Jablonski D."/>
        </authorList>
    </citation>
    <scope>NUCLEOTIDE SEQUENCE</scope>
    <source>
        <strain evidence="2">Faydin-H75</strain>
    </source>
</reference>
<dbReference type="EMBL" id="JAUPEV010000003">
    <property type="protein sequence ID" value="MDO7252884.1"/>
    <property type="molecule type" value="Genomic_DNA"/>
</dbReference>
<accession>A0AA90T9J6</accession>
<dbReference type="RefSeq" id="WP_305516728.1">
    <property type="nucleotide sequence ID" value="NZ_JAUPEV010000003.1"/>
</dbReference>
<keyword evidence="1" id="KW-0500">Molybdenum</keyword>
<comment type="caution">
    <text evidence="3">The sequence shown here is derived from an EMBL/GenBank/DDBJ whole genome shotgun (WGS) entry which is preliminary data.</text>
</comment>
<organism evidence="3 4">
    <name type="scientific">Helicobacter cappadocius</name>
    <dbReference type="NCBI Taxonomy" id="3063998"/>
    <lineage>
        <taxon>Bacteria</taxon>
        <taxon>Pseudomonadati</taxon>
        <taxon>Campylobacterota</taxon>
        <taxon>Epsilonproteobacteria</taxon>
        <taxon>Campylobacterales</taxon>
        <taxon>Helicobacteraceae</taxon>
        <taxon>Helicobacter</taxon>
    </lineage>
</organism>
<reference evidence="3 5" key="1">
    <citation type="submission" date="2023-07" db="EMBL/GenBank/DDBJ databases">
        <title>Unpublished Manusciprt.</title>
        <authorList>
            <person name="Aydin F."/>
            <person name="Tarhane S."/>
            <person name="Saticioglu I.B."/>
            <person name="Karakaya E."/>
            <person name="Abay S."/>
            <person name="Guran O."/>
            <person name="Bozkurt E."/>
            <person name="Uzum N."/>
            <person name="Olgun K."/>
            <person name="Jablonski D."/>
        </authorList>
    </citation>
    <scope>NUCLEOTIDE SEQUENCE</scope>
    <source>
        <strain evidence="5">faydin-H75</strain>
        <strain evidence="3">Faydin-H76</strain>
    </source>
</reference>
<keyword evidence="5" id="KW-1185">Reference proteome</keyword>
<dbReference type="Proteomes" id="UP001240777">
    <property type="component" value="Unassembled WGS sequence"/>
</dbReference>
<dbReference type="Proteomes" id="UP001177258">
    <property type="component" value="Unassembled WGS sequence"/>
</dbReference>
<dbReference type="AlphaFoldDB" id="A0AA90T9J6"/>
<proteinExistence type="predicted"/>
<evidence type="ECO:0000313" key="4">
    <source>
        <dbReference type="Proteomes" id="UP001177258"/>
    </source>
</evidence>
<reference evidence="2 4" key="3">
    <citation type="journal article" date="2024" name="Syst. Appl. Microbiol.">
        <title>Helicobacter cappadocius sp. nov., from lizards: The first psychrotrophic Helicobacter species.</title>
        <authorList>
            <person name="Aydin F."/>
            <person name="Tarhane S."/>
            <person name="Karakaya E."/>
            <person name="Abay S."/>
            <person name="Kayman T."/>
            <person name="Guran O."/>
            <person name="Bozkurt E."/>
            <person name="Uzum N."/>
            <person name="Avci A."/>
            <person name="Olgun K."/>
            <person name="Jablonski D."/>
            <person name="Guran C."/>
            <person name="Burcin Saticioglu I."/>
        </authorList>
    </citation>
    <scope>NUCLEOTIDE SEQUENCE [LARGE SCALE GENOMIC DNA]</scope>
    <source>
        <strain evidence="2">Faydin-H75</strain>
        <strain evidence="4">faydin-H76</strain>
    </source>
</reference>
<evidence type="ECO:0000256" key="1">
    <source>
        <dbReference type="ARBA" id="ARBA00022505"/>
    </source>
</evidence>